<dbReference type="HOGENOM" id="CLU_081702_1_0_1"/>
<dbReference type="FunCoup" id="G7DVV7">
    <property type="interactions" value="89"/>
</dbReference>
<dbReference type="Pfam" id="PF06127">
    <property type="entry name" value="Mpo1-like"/>
    <property type="match status" value="1"/>
</dbReference>
<dbReference type="PANTHER" id="PTHR28026:SF9">
    <property type="entry name" value="2-HYDROXY-PALMITIC ACID DIOXYGENASE MPO1"/>
    <property type="match status" value="1"/>
</dbReference>
<dbReference type="AlphaFoldDB" id="G7DVV7"/>
<dbReference type="PANTHER" id="PTHR28026">
    <property type="entry name" value="DUF962 DOMAIN PROTEIN (AFU_ORTHOLOGUE AFUA_8G05310)"/>
    <property type="match status" value="1"/>
</dbReference>
<keyword evidence="4" id="KW-1185">Reference proteome</keyword>
<feature type="region of interest" description="Disordered" evidence="1">
    <location>
        <begin position="196"/>
        <end position="215"/>
    </location>
</feature>
<name>G7DVV7_MIXOS</name>
<dbReference type="GO" id="GO:0016020">
    <property type="term" value="C:membrane"/>
    <property type="evidence" value="ECO:0007669"/>
    <property type="project" value="GOC"/>
</dbReference>
<sequence length="215" mass="24168">MSAVEHPEKASKLNLVDQFEFYGQYHTNRVNVAIHIICVPLIFWTTLILSQSWSPTLASFSLEIRSFRQQVDVTIPLLIATSYASYFVLLDWFAGALYAPVLLAMGVSSKVIYDTVDDPLKKAGIVFVGSWIAQFVGHGKFEGRAPALFDSLFQSLVLAVFFVFMEVLFALGYRRELHKTLKNRIGKAVTAYRRDAKAKGKGDPKSVKQQPLFRA</sequence>
<feature type="transmembrane region" description="Helical" evidence="2">
    <location>
        <begin position="153"/>
        <end position="173"/>
    </location>
</feature>
<dbReference type="InParanoid" id="G7DVV7"/>
<dbReference type="InterPro" id="IPR009305">
    <property type="entry name" value="Mpo1-like"/>
</dbReference>
<evidence type="ECO:0000313" key="3">
    <source>
        <dbReference type="EMBL" id="GAA94717.1"/>
    </source>
</evidence>
<comment type="caution">
    <text evidence="3">The sequence shown here is derived from an EMBL/GenBank/DDBJ whole genome shotgun (WGS) entry which is preliminary data.</text>
</comment>
<dbReference type="OMA" id="IQFIGHY"/>
<evidence type="ECO:0000256" key="2">
    <source>
        <dbReference type="SAM" id="Phobius"/>
    </source>
</evidence>
<keyword evidence="2" id="KW-0812">Transmembrane</keyword>
<keyword evidence="2" id="KW-1133">Transmembrane helix</keyword>
<keyword evidence="2" id="KW-0472">Membrane</keyword>
<proteinExistence type="predicted"/>
<evidence type="ECO:0008006" key="5">
    <source>
        <dbReference type="Google" id="ProtNLM"/>
    </source>
</evidence>
<dbReference type="RefSeq" id="XP_014567768.1">
    <property type="nucleotide sequence ID" value="XM_014712282.1"/>
</dbReference>
<evidence type="ECO:0000256" key="1">
    <source>
        <dbReference type="SAM" id="MobiDB-lite"/>
    </source>
</evidence>
<dbReference type="GO" id="GO:0046521">
    <property type="term" value="P:sphingoid catabolic process"/>
    <property type="evidence" value="ECO:0007669"/>
    <property type="project" value="TreeGrafter"/>
</dbReference>
<dbReference type="Proteomes" id="UP000009131">
    <property type="component" value="Unassembled WGS sequence"/>
</dbReference>
<feature type="compositionally biased region" description="Basic and acidic residues" evidence="1">
    <location>
        <begin position="196"/>
        <end position="206"/>
    </location>
</feature>
<dbReference type="EMBL" id="BABT02000046">
    <property type="protein sequence ID" value="GAA94717.1"/>
    <property type="molecule type" value="Genomic_DNA"/>
</dbReference>
<dbReference type="eggNOG" id="KOG3292">
    <property type="taxonomic scope" value="Eukaryota"/>
</dbReference>
<protein>
    <recommendedName>
        <fullName evidence="5">DUF962 domain protein</fullName>
    </recommendedName>
</protein>
<reference evidence="3 4" key="1">
    <citation type="journal article" date="2011" name="J. Gen. Appl. Microbiol.">
        <title>Draft genome sequencing of the enigmatic basidiomycete Mixia osmundae.</title>
        <authorList>
            <person name="Nishida H."/>
            <person name="Nagatsuka Y."/>
            <person name="Sugiyama J."/>
        </authorList>
    </citation>
    <scope>NUCLEOTIDE SEQUENCE [LARGE SCALE GENOMIC DNA]</scope>
    <source>
        <strain evidence="4">CBS 9802 / IAM 14324 / JCM 22182 / KY 12970</strain>
    </source>
</reference>
<dbReference type="OrthoDB" id="2124888at2759"/>
<evidence type="ECO:0000313" key="4">
    <source>
        <dbReference type="Proteomes" id="UP000009131"/>
    </source>
</evidence>
<feature type="transmembrane region" description="Helical" evidence="2">
    <location>
        <begin position="71"/>
        <end position="89"/>
    </location>
</feature>
<dbReference type="GO" id="GO:0005783">
    <property type="term" value="C:endoplasmic reticulum"/>
    <property type="evidence" value="ECO:0007669"/>
    <property type="project" value="TreeGrafter"/>
</dbReference>
<organism evidence="3 4">
    <name type="scientific">Mixia osmundae (strain CBS 9802 / IAM 14324 / JCM 22182 / KY 12970)</name>
    <dbReference type="NCBI Taxonomy" id="764103"/>
    <lineage>
        <taxon>Eukaryota</taxon>
        <taxon>Fungi</taxon>
        <taxon>Dikarya</taxon>
        <taxon>Basidiomycota</taxon>
        <taxon>Pucciniomycotina</taxon>
        <taxon>Mixiomycetes</taxon>
        <taxon>Mixiales</taxon>
        <taxon>Mixiaceae</taxon>
        <taxon>Mixia</taxon>
    </lineage>
</organism>
<feature type="transmembrane region" description="Helical" evidence="2">
    <location>
        <begin position="32"/>
        <end position="50"/>
    </location>
</feature>
<accession>G7DVV7</accession>
<reference evidence="3 4" key="2">
    <citation type="journal article" date="2012" name="Open Biol.">
        <title>Characteristics of nucleosomes and linker DNA regions on the genome of the basidiomycete Mixia osmundae revealed by mono- and dinucleosome mapping.</title>
        <authorList>
            <person name="Nishida H."/>
            <person name="Kondo S."/>
            <person name="Matsumoto T."/>
            <person name="Suzuki Y."/>
            <person name="Yoshikawa H."/>
            <person name="Taylor T.D."/>
            <person name="Sugiyama J."/>
        </authorList>
    </citation>
    <scope>NUCLEOTIDE SEQUENCE [LARGE SCALE GENOMIC DNA]</scope>
    <source>
        <strain evidence="4">CBS 9802 / IAM 14324 / JCM 22182 / KY 12970</strain>
    </source>
</reference>
<gene>
    <name evidence="3" type="primary">Mo01370</name>
    <name evidence="3" type="ORF">E5Q_01370</name>
</gene>